<dbReference type="RefSeq" id="WP_306866061.1">
    <property type="nucleotide sequence ID" value="NZ_JAUSRB010000002.1"/>
</dbReference>
<keyword evidence="4" id="KW-1185">Reference proteome</keyword>
<feature type="domain" description="Transposase IS110-like N-terminal" evidence="1">
    <location>
        <begin position="11"/>
        <end position="153"/>
    </location>
</feature>
<reference evidence="3 4" key="1">
    <citation type="submission" date="2023-07" db="EMBL/GenBank/DDBJ databases">
        <title>Sequencing the genomes of 1000 actinobacteria strains.</title>
        <authorList>
            <person name="Klenk H.-P."/>
        </authorList>
    </citation>
    <scope>NUCLEOTIDE SEQUENCE [LARGE SCALE GENOMIC DNA]</scope>
    <source>
        <strain evidence="3 4">DSM 44109</strain>
    </source>
</reference>
<feature type="domain" description="Transposase IS116/IS110/IS902 C-terminal" evidence="2">
    <location>
        <begin position="219"/>
        <end position="290"/>
    </location>
</feature>
<dbReference type="PANTHER" id="PTHR33055">
    <property type="entry name" value="TRANSPOSASE FOR INSERTION SEQUENCE ELEMENT IS1111A"/>
    <property type="match status" value="1"/>
</dbReference>
<dbReference type="Pfam" id="PF02371">
    <property type="entry name" value="Transposase_20"/>
    <property type="match status" value="1"/>
</dbReference>
<dbReference type="NCBIfam" id="NF033542">
    <property type="entry name" value="transpos_IS110"/>
    <property type="match status" value="1"/>
</dbReference>
<evidence type="ECO:0000313" key="3">
    <source>
        <dbReference type="EMBL" id="MDP9866020.1"/>
    </source>
</evidence>
<proteinExistence type="predicted"/>
<dbReference type="InterPro" id="IPR003346">
    <property type="entry name" value="Transposase_20"/>
</dbReference>
<evidence type="ECO:0000313" key="4">
    <source>
        <dbReference type="Proteomes" id="UP001230426"/>
    </source>
</evidence>
<accession>A0ABT9RCA6</accession>
<dbReference type="InterPro" id="IPR002525">
    <property type="entry name" value="Transp_IS110-like_N"/>
</dbReference>
<organism evidence="3 4">
    <name type="scientific">Streptosporangium brasiliense</name>
    <dbReference type="NCBI Taxonomy" id="47480"/>
    <lineage>
        <taxon>Bacteria</taxon>
        <taxon>Bacillati</taxon>
        <taxon>Actinomycetota</taxon>
        <taxon>Actinomycetes</taxon>
        <taxon>Streptosporangiales</taxon>
        <taxon>Streptosporangiaceae</taxon>
        <taxon>Streptosporangium</taxon>
    </lineage>
</organism>
<name>A0ABT9RCA6_9ACTN</name>
<comment type="caution">
    <text evidence="3">The sequence shown here is derived from an EMBL/GenBank/DDBJ whole genome shotgun (WGS) entry which is preliminary data.</text>
</comment>
<dbReference type="EMBL" id="JAUSRB010000002">
    <property type="protein sequence ID" value="MDP9866020.1"/>
    <property type="molecule type" value="Genomic_DNA"/>
</dbReference>
<sequence>MRTDYDGIQYVGMDLHRHRSVLVSMTADGERLWTEKIDNSPAALRQTLAQAGPEPKVVLEATHGWYWATDTLQTAGAEVHLAHPLGVKAFTYRRVKNDRRDAADLADLLRMNRLPEAWIAPEPVRQLRELTRYRIKLVRLRAGGRDQIHAILAKRGIPAACRDIFGTGGRIWLQAVALPQPYAGKLGSLLRLTDALTDEIGLLEEVIADLLAGHAGYRAIQACDGIGPILAAVIVAEVGDVRRFKRPEQLASWAGLTPRHRESDCKVARGHITKQGPPTLRWALVEAVQRVPATSVIGQVKAGILARRSPEAKSIAKIAAARELLELVFYGLRDGRIRRLERHRTPAAGADTTE</sequence>
<dbReference type="Pfam" id="PF01548">
    <property type="entry name" value="DEDD_Tnp_IS110"/>
    <property type="match status" value="1"/>
</dbReference>
<dbReference type="Proteomes" id="UP001230426">
    <property type="component" value="Unassembled WGS sequence"/>
</dbReference>
<protein>
    <submittedName>
        <fullName evidence="3">Transposase</fullName>
    </submittedName>
</protein>
<gene>
    <name evidence="3" type="ORF">J2S55_005286</name>
</gene>
<dbReference type="PANTHER" id="PTHR33055:SF15">
    <property type="entry name" value="TRANSPOSASE-RELATED"/>
    <property type="match status" value="1"/>
</dbReference>
<evidence type="ECO:0000259" key="1">
    <source>
        <dbReference type="Pfam" id="PF01548"/>
    </source>
</evidence>
<evidence type="ECO:0000259" key="2">
    <source>
        <dbReference type="Pfam" id="PF02371"/>
    </source>
</evidence>
<dbReference type="InterPro" id="IPR047650">
    <property type="entry name" value="Transpos_IS110"/>
</dbReference>